<feature type="compositionally biased region" description="Polar residues" evidence="1">
    <location>
        <begin position="103"/>
        <end position="118"/>
    </location>
</feature>
<dbReference type="Proteomes" id="UP000198535">
    <property type="component" value="Unassembled WGS sequence"/>
</dbReference>
<dbReference type="AlphaFoldDB" id="A0A1I4TWH6"/>
<dbReference type="Pfam" id="PF01695">
    <property type="entry name" value="IstB_IS21"/>
    <property type="match status" value="1"/>
</dbReference>
<proteinExistence type="predicted"/>
<reference evidence="4" key="1">
    <citation type="submission" date="2016-10" db="EMBL/GenBank/DDBJ databases">
        <authorList>
            <person name="Varghese N."/>
            <person name="Submissions S."/>
        </authorList>
    </citation>
    <scope>NUCLEOTIDE SEQUENCE [LARGE SCALE GENOMIC DNA]</scope>
    <source>
        <strain evidence="4">Mob M</strain>
    </source>
</reference>
<dbReference type="Gene3D" id="3.40.50.300">
    <property type="entry name" value="P-loop containing nucleotide triphosphate hydrolases"/>
    <property type="match status" value="1"/>
</dbReference>
<dbReference type="InterPro" id="IPR027417">
    <property type="entry name" value="P-loop_NTPase"/>
</dbReference>
<dbReference type="EMBL" id="FOUJ01000005">
    <property type="protein sequence ID" value="SFM81072.1"/>
    <property type="molecule type" value="Genomic_DNA"/>
</dbReference>
<accession>A0A1I4TWH6</accession>
<gene>
    <name evidence="3" type="ORF">SAMN04488696_2496</name>
</gene>
<evidence type="ECO:0000313" key="3">
    <source>
        <dbReference type="EMBL" id="SFM81072.1"/>
    </source>
</evidence>
<sequence length="336" mass="37675">MSMEVKLDKDKLVPILEMMGYNTINGTDVWKKASENQDEFVFWGVDFKKNEIFKWVEDHREYDVPEDLVFMELKMLVENSVEPGGEPNADEPIADQSREDCQEGSTSKENASHSYENSDTPDEKPSQILDLIHGYVGNDVLEVFGDTGSGKSKFALTVAKEAIASGKKVFYLDTERNLTEADIAGLKGCEYKYTPVIEEIDSTCQKLPAVDVVIVDSIGFPILTSYARLSVKQKGDALLKLIAIFGDLKNWAYKNNGIVVVTNQPESEFNKAPNHVLRPFGDKSQFAAKEIWKTEIVDRKPAYTNIRISAFRSRSVGHRTKITNMKISSNGVELKA</sequence>
<feature type="region of interest" description="Disordered" evidence="1">
    <location>
        <begin position="81"/>
        <end position="123"/>
    </location>
</feature>
<dbReference type="GO" id="GO:0005524">
    <property type="term" value="F:ATP binding"/>
    <property type="evidence" value="ECO:0007669"/>
    <property type="project" value="InterPro"/>
</dbReference>
<evidence type="ECO:0000259" key="2">
    <source>
        <dbReference type="SMART" id="SM00382"/>
    </source>
</evidence>
<dbReference type="SMART" id="SM00382">
    <property type="entry name" value="AAA"/>
    <property type="match status" value="1"/>
</dbReference>
<organism evidence="3 4">
    <name type="scientific">Methanolobus profundi</name>
    <dbReference type="NCBI Taxonomy" id="487685"/>
    <lineage>
        <taxon>Archaea</taxon>
        <taxon>Methanobacteriati</taxon>
        <taxon>Methanobacteriota</taxon>
        <taxon>Stenosarchaea group</taxon>
        <taxon>Methanomicrobia</taxon>
        <taxon>Methanosarcinales</taxon>
        <taxon>Methanosarcinaceae</taxon>
        <taxon>Methanolobus</taxon>
    </lineage>
</organism>
<protein>
    <submittedName>
        <fullName evidence="3">IstB-like ATP binding protein</fullName>
    </submittedName>
</protein>
<evidence type="ECO:0000256" key="1">
    <source>
        <dbReference type="SAM" id="MobiDB-lite"/>
    </source>
</evidence>
<evidence type="ECO:0000313" key="4">
    <source>
        <dbReference type="Proteomes" id="UP000198535"/>
    </source>
</evidence>
<dbReference type="STRING" id="487685.SAMN04488696_2496"/>
<dbReference type="InterPro" id="IPR002611">
    <property type="entry name" value="IstB_ATP-bd"/>
</dbReference>
<feature type="domain" description="AAA+ ATPase" evidence="2">
    <location>
        <begin position="137"/>
        <end position="290"/>
    </location>
</feature>
<keyword evidence="4" id="KW-1185">Reference proteome</keyword>
<dbReference type="SUPFAM" id="SSF52540">
    <property type="entry name" value="P-loop containing nucleoside triphosphate hydrolases"/>
    <property type="match status" value="1"/>
</dbReference>
<name>A0A1I4TWH6_9EURY</name>
<dbReference type="InterPro" id="IPR003593">
    <property type="entry name" value="AAA+_ATPase"/>
</dbReference>